<dbReference type="Pfam" id="PF00326">
    <property type="entry name" value="Peptidase_S9"/>
    <property type="match status" value="1"/>
</dbReference>
<dbReference type="SUPFAM" id="SSF53474">
    <property type="entry name" value="alpha/beta-Hydrolases"/>
    <property type="match status" value="1"/>
</dbReference>
<dbReference type="Gene3D" id="3.40.50.1820">
    <property type="entry name" value="alpha/beta hydrolase"/>
    <property type="match status" value="1"/>
</dbReference>
<name>A0A1X7H9Z3_9BACL</name>
<dbReference type="Proteomes" id="UP000192940">
    <property type="component" value="Chromosome I"/>
</dbReference>
<feature type="domain" description="Peptidase S9 prolyl oligopeptidase catalytic" evidence="2">
    <location>
        <begin position="89"/>
        <end position="281"/>
    </location>
</feature>
<dbReference type="EMBL" id="LT840184">
    <property type="protein sequence ID" value="SMF82495.1"/>
    <property type="molecule type" value="Genomic_DNA"/>
</dbReference>
<dbReference type="RefSeq" id="WP_208919152.1">
    <property type="nucleotide sequence ID" value="NZ_LT840184.1"/>
</dbReference>
<sequence length="285" mass="32002">MIYRLTYLSDDLQVKGYLCMPTNFTHYKGTPLKQYINQSVSDISGVEIIESPLDIDGEGTSTLQKDKLPLLIYCRGGIGKYGAVKLDWLRQFAARGYAVFAPAYRGNEGSQGRDEFGGRDVMDVLSAMTWLSKLSFVDTESIYMLGFSRGSINAAKAAAATSAISKLILWSGISDMNQAYEERVDLRRMLKRVIGGTPTKYPERYLERSPLHFADKIQCPVLIVHGTLDEQVSVGHGLQMNERLLELGKDVSLHLYKDLGHHFPADWHETAVNRIFDWLDKPVTS</sequence>
<keyword evidence="1" id="KW-0378">Hydrolase</keyword>
<dbReference type="PANTHER" id="PTHR42776">
    <property type="entry name" value="SERINE PEPTIDASE S9 FAMILY MEMBER"/>
    <property type="match status" value="1"/>
</dbReference>
<dbReference type="InterPro" id="IPR001375">
    <property type="entry name" value="Peptidase_S9_cat"/>
</dbReference>
<evidence type="ECO:0000313" key="3">
    <source>
        <dbReference type="EMBL" id="SMF82495.1"/>
    </source>
</evidence>
<dbReference type="PANTHER" id="PTHR42776:SF27">
    <property type="entry name" value="DIPEPTIDYL PEPTIDASE FAMILY MEMBER 6"/>
    <property type="match status" value="1"/>
</dbReference>
<accession>A0A1X7H9Z3</accession>
<evidence type="ECO:0000256" key="1">
    <source>
        <dbReference type="ARBA" id="ARBA00022801"/>
    </source>
</evidence>
<dbReference type="InterPro" id="IPR029058">
    <property type="entry name" value="AB_hydrolase_fold"/>
</dbReference>
<evidence type="ECO:0000313" key="4">
    <source>
        <dbReference type="Proteomes" id="UP000192940"/>
    </source>
</evidence>
<dbReference type="AlphaFoldDB" id="A0A1X7H9Z3"/>
<dbReference type="GO" id="GO:0004252">
    <property type="term" value="F:serine-type endopeptidase activity"/>
    <property type="evidence" value="ECO:0007669"/>
    <property type="project" value="TreeGrafter"/>
</dbReference>
<proteinExistence type="predicted"/>
<evidence type="ECO:0000259" key="2">
    <source>
        <dbReference type="Pfam" id="PF00326"/>
    </source>
</evidence>
<protein>
    <submittedName>
        <fullName evidence="3">Prolyl oligopeptidase family protein</fullName>
    </submittedName>
</protein>
<dbReference type="STRING" id="1313296.SAMN05661091_2184"/>
<reference evidence="3 4" key="1">
    <citation type="submission" date="2017-04" db="EMBL/GenBank/DDBJ databases">
        <authorList>
            <person name="Afonso C.L."/>
            <person name="Miller P.J."/>
            <person name="Scott M.A."/>
            <person name="Spackman E."/>
            <person name="Goraichik I."/>
            <person name="Dimitrov K.M."/>
            <person name="Suarez D.L."/>
            <person name="Swayne D.E."/>
        </authorList>
    </citation>
    <scope>NUCLEOTIDE SEQUENCE [LARGE SCALE GENOMIC DNA]</scope>
    <source>
        <strain evidence="3 4">N3/975</strain>
    </source>
</reference>
<dbReference type="GO" id="GO:0006508">
    <property type="term" value="P:proteolysis"/>
    <property type="evidence" value="ECO:0007669"/>
    <property type="project" value="InterPro"/>
</dbReference>
<organism evidence="3 4">
    <name type="scientific">Paenibacillus uliginis N3/975</name>
    <dbReference type="NCBI Taxonomy" id="1313296"/>
    <lineage>
        <taxon>Bacteria</taxon>
        <taxon>Bacillati</taxon>
        <taxon>Bacillota</taxon>
        <taxon>Bacilli</taxon>
        <taxon>Bacillales</taxon>
        <taxon>Paenibacillaceae</taxon>
        <taxon>Paenibacillus</taxon>
    </lineage>
</organism>
<gene>
    <name evidence="3" type="ORF">SAMN05661091_2184</name>
</gene>
<keyword evidence="4" id="KW-1185">Reference proteome</keyword>